<evidence type="ECO:0000256" key="1">
    <source>
        <dbReference type="SAM" id="SignalP"/>
    </source>
</evidence>
<evidence type="ECO:0000313" key="3">
    <source>
        <dbReference type="Proteomes" id="UP000028725"/>
    </source>
</evidence>
<feature type="chain" id="PRO_5001799330" description="Lipoprotein" evidence="1">
    <location>
        <begin position="20"/>
        <end position="348"/>
    </location>
</feature>
<proteinExistence type="predicted"/>
<dbReference type="OrthoDB" id="5499289at2"/>
<feature type="signal peptide" evidence="1">
    <location>
        <begin position="1"/>
        <end position="19"/>
    </location>
</feature>
<gene>
    <name evidence="2" type="ORF">DB31_4165</name>
</gene>
<dbReference type="PATRIC" id="fig|394096.3.peg.7900"/>
<name>A0A085W2Z6_9BACT</name>
<evidence type="ECO:0000313" key="2">
    <source>
        <dbReference type="EMBL" id="KFE62059.1"/>
    </source>
</evidence>
<evidence type="ECO:0008006" key="4">
    <source>
        <dbReference type="Google" id="ProtNLM"/>
    </source>
</evidence>
<protein>
    <recommendedName>
        <fullName evidence="4">Lipoprotein</fullName>
    </recommendedName>
</protein>
<sequence length="348" mass="38792">MRPALLALALGLLSLPASAQLFNPGNPPVFKEEELDKRFTKSKVHQVLLQGTNNPNCVQVVGGLLTLLGETAPYFHKRDENFYLDPMLAQALSTQLTNQRFPGSTYFVAMVRRVLIDRKLPADWLETANALSPYYPVMDLAKLRMLAEGVKPVDSFMLTIPVLRERYETEVIRANSTAARTAEAVFRDTYVDREVVFGGLEFIDAALEKKKKPVKKKRGAPVEEEEPPALIARLVYYPPNPNANQLQPFGIPTEKPKGVTITARLADKQFLSIDQIPKGTRLLVRGRLWEYKKGITEVEVRDALVFQDRDWSQGALLADPNATAACPVAYNELTGMAPTQPGGFGNRR</sequence>
<comment type="caution">
    <text evidence="2">The sequence shown here is derived from an EMBL/GenBank/DDBJ whole genome shotgun (WGS) entry which is preliminary data.</text>
</comment>
<dbReference type="EMBL" id="JMCB01000023">
    <property type="protein sequence ID" value="KFE62059.1"/>
    <property type="molecule type" value="Genomic_DNA"/>
</dbReference>
<dbReference type="STRING" id="394096.DB31_4165"/>
<keyword evidence="1" id="KW-0732">Signal</keyword>
<accession>A0A085W2Z6</accession>
<dbReference type="Proteomes" id="UP000028725">
    <property type="component" value="Unassembled WGS sequence"/>
</dbReference>
<reference evidence="2 3" key="1">
    <citation type="submission" date="2014-04" db="EMBL/GenBank/DDBJ databases">
        <title>Genome assembly of Hyalangium minutum DSM 14724.</title>
        <authorList>
            <person name="Sharma G."/>
            <person name="Subramanian S."/>
        </authorList>
    </citation>
    <scope>NUCLEOTIDE SEQUENCE [LARGE SCALE GENOMIC DNA]</scope>
    <source>
        <strain evidence="2 3">DSM 14724</strain>
    </source>
</reference>
<dbReference type="AlphaFoldDB" id="A0A085W2Z6"/>
<organism evidence="2 3">
    <name type="scientific">Hyalangium minutum</name>
    <dbReference type="NCBI Taxonomy" id="394096"/>
    <lineage>
        <taxon>Bacteria</taxon>
        <taxon>Pseudomonadati</taxon>
        <taxon>Myxococcota</taxon>
        <taxon>Myxococcia</taxon>
        <taxon>Myxococcales</taxon>
        <taxon>Cystobacterineae</taxon>
        <taxon>Archangiaceae</taxon>
        <taxon>Hyalangium</taxon>
    </lineage>
</organism>
<dbReference type="RefSeq" id="WP_044197732.1">
    <property type="nucleotide sequence ID" value="NZ_JMCB01000023.1"/>
</dbReference>
<keyword evidence="3" id="KW-1185">Reference proteome</keyword>